<dbReference type="Proteomes" id="UP001234178">
    <property type="component" value="Unassembled WGS sequence"/>
</dbReference>
<organism evidence="1 2">
    <name type="scientific">Daphnia magna</name>
    <dbReference type="NCBI Taxonomy" id="35525"/>
    <lineage>
        <taxon>Eukaryota</taxon>
        <taxon>Metazoa</taxon>
        <taxon>Ecdysozoa</taxon>
        <taxon>Arthropoda</taxon>
        <taxon>Crustacea</taxon>
        <taxon>Branchiopoda</taxon>
        <taxon>Diplostraca</taxon>
        <taxon>Cladocera</taxon>
        <taxon>Anomopoda</taxon>
        <taxon>Daphniidae</taxon>
        <taxon>Daphnia</taxon>
    </lineage>
</organism>
<sequence length="90" mass="10442">MFFLRVSVQTLWLVEAETLHSLFTLSLMTANSVVVKIYKQNVLVSTAFHSSLWQSQEIYYKTGCGQEKIPVDSVVFHAAKREFLWRRTSN</sequence>
<keyword evidence="2" id="KW-1185">Reference proteome</keyword>
<protein>
    <recommendedName>
        <fullName evidence="3">Secreted protein</fullName>
    </recommendedName>
</protein>
<name>A0ABR0A0D6_9CRUS</name>
<reference evidence="1 2" key="1">
    <citation type="journal article" date="2023" name="Nucleic Acids Res.">
        <title>The hologenome of Daphnia magna reveals possible DNA methylation and microbiome-mediated evolution of the host genome.</title>
        <authorList>
            <person name="Chaturvedi A."/>
            <person name="Li X."/>
            <person name="Dhandapani V."/>
            <person name="Marshall H."/>
            <person name="Kissane S."/>
            <person name="Cuenca-Cambronero M."/>
            <person name="Asole G."/>
            <person name="Calvet F."/>
            <person name="Ruiz-Romero M."/>
            <person name="Marangio P."/>
            <person name="Guigo R."/>
            <person name="Rago D."/>
            <person name="Mirbahai L."/>
            <person name="Eastwood N."/>
            <person name="Colbourne J.K."/>
            <person name="Zhou J."/>
            <person name="Mallon E."/>
            <person name="Orsini L."/>
        </authorList>
    </citation>
    <scope>NUCLEOTIDE SEQUENCE [LARGE SCALE GENOMIC DNA]</scope>
    <source>
        <strain evidence="1">LRV0_1</strain>
    </source>
</reference>
<gene>
    <name evidence="1" type="ORF">OUZ56_000662</name>
</gene>
<proteinExistence type="predicted"/>
<evidence type="ECO:0008006" key="3">
    <source>
        <dbReference type="Google" id="ProtNLM"/>
    </source>
</evidence>
<evidence type="ECO:0000313" key="2">
    <source>
        <dbReference type="Proteomes" id="UP001234178"/>
    </source>
</evidence>
<comment type="caution">
    <text evidence="1">The sequence shown here is derived from an EMBL/GenBank/DDBJ whole genome shotgun (WGS) entry which is preliminary data.</text>
</comment>
<evidence type="ECO:0000313" key="1">
    <source>
        <dbReference type="EMBL" id="KAK4018615.1"/>
    </source>
</evidence>
<accession>A0ABR0A0D6</accession>
<dbReference type="EMBL" id="JAOYFB010000036">
    <property type="protein sequence ID" value="KAK4018615.1"/>
    <property type="molecule type" value="Genomic_DNA"/>
</dbReference>